<feature type="compositionally biased region" description="Low complexity" evidence="1">
    <location>
        <begin position="83"/>
        <end position="129"/>
    </location>
</feature>
<protein>
    <submittedName>
        <fullName evidence="2">Uncharacterized protein</fullName>
    </submittedName>
</protein>
<proteinExistence type="predicted"/>
<keyword evidence="3" id="KW-1185">Reference proteome</keyword>
<reference evidence="2" key="2">
    <citation type="submission" date="2020-05" db="UniProtKB">
        <authorList>
            <consortium name="EnsemblMetazoa"/>
        </authorList>
    </citation>
    <scope>IDENTIFICATION</scope>
    <source>
        <strain evidence="2">IAEA</strain>
    </source>
</reference>
<accession>A0A1B0BZE9</accession>
<dbReference type="EMBL" id="JXJN01023100">
    <property type="status" value="NOT_ANNOTATED_CDS"/>
    <property type="molecule type" value="Genomic_DNA"/>
</dbReference>
<dbReference type="Proteomes" id="UP000092460">
    <property type="component" value="Unassembled WGS sequence"/>
</dbReference>
<feature type="region of interest" description="Disordered" evidence="1">
    <location>
        <begin position="79"/>
        <end position="129"/>
    </location>
</feature>
<name>A0A1B0BZE9_9MUSC</name>
<sequence>MTRKQCDHIEISTVATTCPQLRDIHRPDLPNNDNRSQYPCKYSDLSCVLRSYLTRGISFCTLVHGGDQVGEATGIAAGVSVTSSPSPVRSPSPSSMTSSSSPSSSASSGPLSSFWPGSPSSPSASSASSPSKAAAFCARRISISDGLGALFKQLCLSYE</sequence>
<reference evidence="3" key="1">
    <citation type="submission" date="2015-01" db="EMBL/GenBank/DDBJ databases">
        <authorList>
            <person name="Aksoy S."/>
            <person name="Warren W."/>
            <person name="Wilson R.K."/>
        </authorList>
    </citation>
    <scope>NUCLEOTIDE SEQUENCE [LARGE SCALE GENOMIC DNA]</scope>
    <source>
        <strain evidence="3">IAEA</strain>
    </source>
</reference>
<evidence type="ECO:0000313" key="3">
    <source>
        <dbReference type="Proteomes" id="UP000092460"/>
    </source>
</evidence>
<evidence type="ECO:0000256" key="1">
    <source>
        <dbReference type="SAM" id="MobiDB-lite"/>
    </source>
</evidence>
<dbReference type="AlphaFoldDB" id="A0A1B0BZE9"/>
<evidence type="ECO:0000313" key="2">
    <source>
        <dbReference type="EnsemblMetazoa" id="GPPI045039-PA"/>
    </source>
</evidence>
<dbReference type="VEuPathDB" id="VectorBase:GPPI045039"/>
<dbReference type="EnsemblMetazoa" id="GPPI045039-RA">
    <property type="protein sequence ID" value="GPPI045039-PA"/>
    <property type="gene ID" value="GPPI045039"/>
</dbReference>
<organism evidence="2 3">
    <name type="scientific">Glossina palpalis gambiensis</name>
    <dbReference type="NCBI Taxonomy" id="67801"/>
    <lineage>
        <taxon>Eukaryota</taxon>
        <taxon>Metazoa</taxon>
        <taxon>Ecdysozoa</taxon>
        <taxon>Arthropoda</taxon>
        <taxon>Hexapoda</taxon>
        <taxon>Insecta</taxon>
        <taxon>Pterygota</taxon>
        <taxon>Neoptera</taxon>
        <taxon>Endopterygota</taxon>
        <taxon>Diptera</taxon>
        <taxon>Brachycera</taxon>
        <taxon>Muscomorpha</taxon>
        <taxon>Hippoboscoidea</taxon>
        <taxon>Glossinidae</taxon>
        <taxon>Glossina</taxon>
    </lineage>
</organism>